<sequence>MFNVKLQTFISCSIAGHWAIAGHSSMLQFAKEHIDWPKEKWHNIPWTNESKIVLIGSKDHRQLVRRPINTEFKPQYIVKTVKHGSASIMNVVHSAWAGISFCRCQMLVDSLPHRCKAVIRGKCYTTKY</sequence>
<dbReference type="AlphaFoldDB" id="A0A4W4E5I1"/>
<dbReference type="STRING" id="8005.ENSEEEP00000007046"/>
<dbReference type="Proteomes" id="UP000314983">
    <property type="component" value="Chromosome 8"/>
</dbReference>
<reference evidence="2" key="2">
    <citation type="journal article" date="2017" name="Sci. Adv.">
        <title>A tail of two voltages: Proteomic comparison of the three electric organs of the electric eel.</title>
        <authorList>
            <person name="Traeger L.L."/>
            <person name="Sabat G."/>
            <person name="Barrett-Wilt G.A."/>
            <person name="Wells G.B."/>
            <person name="Sussman M.R."/>
        </authorList>
    </citation>
    <scope>NUCLEOTIDE SEQUENCE [LARGE SCALE GENOMIC DNA]</scope>
</reference>
<dbReference type="GO" id="GO:0003676">
    <property type="term" value="F:nucleic acid binding"/>
    <property type="evidence" value="ECO:0007669"/>
    <property type="project" value="InterPro"/>
</dbReference>
<evidence type="ECO:0000313" key="2">
    <source>
        <dbReference type="Proteomes" id="UP000314983"/>
    </source>
</evidence>
<dbReference type="GeneTree" id="ENSGT01120000272491"/>
<name>A0A4W4E5I1_ELEEL</name>
<reference evidence="1" key="4">
    <citation type="submission" date="2025-08" db="UniProtKB">
        <authorList>
            <consortium name="Ensembl"/>
        </authorList>
    </citation>
    <scope>IDENTIFICATION</scope>
</reference>
<dbReference type="OMA" id="CPINTEF"/>
<evidence type="ECO:0000313" key="1">
    <source>
        <dbReference type="Ensembl" id="ENSEEEP00000007046.2"/>
    </source>
</evidence>
<proteinExistence type="predicted"/>
<protein>
    <submittedName>
        <fullName evidence="1">Uncharacterized protein</fullName>
    </submittedName>
</protein>
<dbReference type="Gene3D" id="3.30.420.10">
    <property type="entry name" value="Ribonuclease H-like superfamily/Ribonuclease H"/>
    <property type="match status" value="1"/>
</dbReference>
<accession>A0A4W4E5I1</accession>
<dbReference type="InterPro" id="IPR036397">
    <property type="entry name" value="RNaseH_sf"/>
</dbReference>
<dbReference type="Ensembl" id="ENSEEET00000007145.2">
    <property type="protein sequence ID" value="ENSEEEP00000007046.2"/>
    <property type="gene ID" value="ENSEEEG00000003722.2"/>
</dbReference>
<reference evidence="1" key="5">
    <citation type="submission" date="2025-09" db="UniProtKB">
        <authorList>
            <consortium name="Ensembl"/>
        </authorList>
    </citation>
    <scope>IDENTIFICATION</scope>
</reference>
<keyword evidence="2" id="KW-1185">Reference proteome</keyword>
<organism evidence="1 2">
    <name type="scientific">Electrophorus electricus</name>
    <name type="common">Electric eel</name>
    <name type="synonym">Gymnotus electricus</name>
    <dbReference type="NCBI Taxonomy" id="8005"/>
    <lineage>
        <taxon>Eukaryota</taxon>
        <taxon>Metazoa</taxon>
        <taxon>Chordata</taxon>
        <taxon>Craniata</taxon>
        <taxon>Vertebrata</taxon>
        <taxon>Euteleostomi</taxon>
        <taxon>Actinopterygii</taxon>
        <taxon>Neopterygii</taxon>
        <taxon>Teleostei</taxon>
        <taxon>Ostariophysi</taxon>
        <taxon>Gymnotiformes</taxon>
        <taxon>Gymnotoidei</taxon>
        <taxon>Gymnotidae</taxon>
        <taxon>Electrophorus</taxon>
    </lineage>
</organism>
<reference evidence="2" key="1">
    <citation type="journal article" date="2014" name="Science">
        <title>Nonhuman genetics. Genomic basis for the convergent evolution of electric organs.</title>
        <authorList>
            <person name="Gallant J.R."/>
            <person name="Traeger L.L."/>
            <person name="Volkening J.D."/>
            <person name="Moffett H."/>
            <person name="Chen P.H."/>
            <person name="Novina C.D."/>
            <person name="Phillips G.N.Jr."/>
            <person name="Anand R."/>
            <person name="Wells G.B."/>
            <person name="Pinch M."/>
            <person name="Guth R."/>
            <person name="Unguez G.A."/>
            <person name="Albert J.S."/>
            <person name="Zakon H.H."/>
            <person name="Samanta M.P."/>
            <person name="Sussman M.R."/>
        </authorList>
    </citation>
    <scope>NUCLEOTIDE SEQUENCE [LARGE SCALE GENOMIC DNA]</scope>
</reference>
<reference evidence="1" key="3">
    <citation type="submission" date="2020-05" db="EMBL/GenBank/DDBJ databases">
        <title>Electrophorus electricus (electric eel) genome, fEleEle1, primary haplotype.</title>
        <authorList>
            <person name="Myers G."/>
            <person name="Meyer A."/>
            <person name="Fedrigo O."/>
            <person name="Formenti G."/>
            <person name="Rhie A."/>
            <person name="Tracey A."/>
            <person name="Sims Y."/>
            <person name="Jarvis E.D."/>
        </authorList>
    </citation>
    <scope>NUCLEOTIDE SEQUENCE [LARGE SCALE GENOMIC DNA]</scope>
</reference>